<feature type="domain" description="DUF6946" evidence="1">
    <location>
        <begin position="35"/>
        <end position="248"/>
    </location>
</feature>
<dbReference type="Proteomes" id="UP001165583">
    <property type="component" value="Unassembled WGS sequence"/>
</dbReference>
<dbReference type="EMBL" id="JANZXA010000002">
    <property type="protein sequence ID" value="MCT2398652.1"/>
    <property type="molecule type" value="Genomic_DNA"/>
</dbReference>
<dbReference type="Pfam" id="PF22187">
    <property type="entry name" value="DUF6946"/>
    <property type="match status" value="1"/>
</dbReference>
<evidence type="ECO:0000313" key="3">
    <source>
        <dbReference type="Proteomes" id="UP001165583"/>
    </source>
</evidence>
<dbReference type="InterPro" id="IPR009045">
    <property type="entry name" value="Zn_M74/Hedgehog-like"/>
</dbReference>
<evidence type="ECO:0000313" key="2">
    <source>
        <dbReference type="EMBL" id="MCT2398652.1"/>
    </source>
</evidence>
<evidence type="ECO:0000259" key="1">
    <source>
        <dbReference type="Pfam" id="PF22187"/>
    </source>
</evidence>
<dbReference type="SUPFAM" id="SSF55166">
    <property type="entry name" value="Hedgehog/DD-peptidase"/>
    <property type="match status" value="1"/>
</dbReference>
<organism evidence="2 3">
    <name type="scientific">Novosphingobium mangrovi</name>
    <name type="common">ex Huang et al. 2023</name>
    <dbReference type="NCBI Taxonomy" id="2976432"/>
    <lineage>
        <taxon>Bacteria</taxon>
        <taxon>Pseudomonadati</taxon>
        <taxon>Pseudomonadota</taxon>
        <taxon>Alphaproteobacteria</taxon>
        <taxon>Sphingomonadales</taxon>
        <taxon>Sphingomonadaceae</taxon>
        <taxon>Novosphingobium</taxon>
    </lineage>
</organism>
<accession>A0ABT2I216</accession>
<protein>
    <recommendedName>
        <fullName evidence="1">DUF6946 domain-containing protein</fullName>
    </recommendedName>
</protein>
<sequence>MTMGLLPAVDMMLEEKKFGAMQSESTIRRLHVPVLRPEDVIHHLGSPTHWQPGRSAKSVADLWFSANGLPPSVKSALDHDPAFKGATLVDAFFERPVDLGDGQRPSQTDLMAILRLDGRLGVLAVEAKVDETFGPTVQEWLSEAKGDATARPARLERLCRILDLDPATVGTIRYQLIHRTASAVIEAQRYCSRDAAMIVQSFCPKRSWFDDYRAFAEAMGFPDPPVGVISPAKVCDGVALRIGWVAEPSGAPVKRLGTARTVPSLTELGRVQLSKSFFMRDMLYSEVAMIHGLNNAPDDPDLAIKAGKRLCEELLEPLQDHWGRIAIRSAYRSCEVNGFCNEMQRKKKAGYTCASNESNYAGHIWDRRDADGHMGAMACVVVPSFWAKNQEPGDWRILARWVHENLPYSTLYFFPTYWAFNIGWHERPERTIKSYAEPAGLFSP</sequence>
<comment type="caution">
    <text evidence="2">The sequence shown here is derived from an EMBL/GenBank/DDBJ whole genome shotgun (WGS) entry which is preliminary data.</text>
</comment>
<keyword evidence="3" id="KW-1185">Reference proteome</keyword>
<dbReference type="InterPro" id="IPR054024">
    <property type="entry name" value="DUF6946"/>
</dbReference>
<gene>
    <name evidence="2" type="ORF">NZK81_03730</name>
</gene>
<reference evidence="2" key="1">
    <citation type="submission" date="2022-09" db="EMBL/GenBank/DDBJ databases">
        <title>Novosphingobium sp. Nov., a polycyclic aromatic hydrocarbon-degrading bacterium isolated form mangrove sediments in HongKong.</title>
        <authorList>
            <person name="Hu Z."/>
        </authorList>
    </citation>
    <scope>NUCLEOTIDE SEQUENCE</scope>
    <source>
        <strain evidence="2">HK4-1</strain>
    </source>
</reference>
<name>A0ABT2I216_9SPHN</name>
<proteinExistence type="predicted"/>
<dbReference type="RefSeq" id="WP_260044028.1">
    <property type="nucleotide sequence ID" value="NZ_JANZXA010000002.1"/>
</dbReference>